<feature type="chain" id="PRO_5031416696" evidence="1">
    <location>
        <begin position="29"/>
        <end position="363"/>
    </location>
</feature>
<gene>
    <name evidence="3" type="ORF">HNP76_001356</name>
</gene>
<dbReference type="PANTHER" id="PTHR30024:SF42">
    <property type="entry name" value="ALIPHATIC SULFONATES-BINDING PROTEIN-RELATED"/>
    <property type="match status" value="1"/>
</dbReference>
<reference evidence="3 4" key="1">
    <citation type="submission" date="2020-08" db="EMBL/GenBank/DDBJ databases">
        <title>Genomic Encyclopedia of Type Strains, Phase IV (KMG-IV): sequencing the most valuable type-strain genomes for metagenomic binning, comparative biology and taxonomic classification.</title>
        <authorList>
            <person name="Goeker M."/>
        </authorList>
    </citation>
    <scope>NUCLEOTIDE SEQUENCE [LARGE SCALE GENOMIC DNA]</scope>
    <source>
        <strain evidence="3 4">DSM 103462</strain>
    </source>
</reference>
<dbReference type="InterPro" id="IPR015168">
    <property type="entry name" value="SsuA/THI5"/>
</dbReference>
<dbReference type="SUPFAM" id="SSF53850">
    <property type="entry name" value="Periplasmic binding protein-like II"/>
    <property type="match status" value="1"/>
</dbReference>
<keyword evidence="4" id="KW-1185">Reference proteome</keyword>
<protein>
    <submittedName>
        <fullName evidence="3">NitT/TauT family transport system substrate-binding protein</fullName>
    </submittedName>
</protein>
<sequence length="363" mass="40963">MKKQTKFMMVGTALVLALGLSSCNGKKAAEEYYSFNIAVTANKVVNPLIQIAQEKGYFEAYRFKPNYTTLEMIGTPEALVAGKLDAAYQQVIPPISYGAQGADITIFAGTLSGGMEVVARKDEAEFLRDPKNWKGKTIGVIHLSTAEMISKAALGNDYGYKVGEDINYRIIDGYPAISSAVAKGTLDIGLISSEYLEAACSIGLEHVFHLTHLQKDYVCCRQYAYGPSFSKNKDAYKAYLKGQIRAYKDYITNPEESVKSLARLTGENVDYITRYIYEKETNGDRSYNPDPNYNGVLSIYEILANWNYIETNAKLEEFFDIDLYASALKEIIQEFPEDNFYRDMWTYFLENDNKFPGFDYKEI</sequence>
<evidence type="ECO:0000313" key="4">
    <source>
        <dbReference type="Proteomes" id="UP000518887"/>
    </source>
</evidence>
<dbReference type="PROSITE" id="PS51257">
    <property type="entry name" value="PROKAR_LIPOPROTEIN"/>
    <property type="match status" value="1"/>
</dbReference>
<feature type="signal peptide" evidence="1">
    <location>
        <begin position="1"/>
        <end position="28"/>
    </location>
</feature>
<proteinExistence type="predicted"/>
<evidence type="ECO:0000259" key="2">
    <source>
        <dbReference type="Pfam" id="PF09084"/>
    </source>
</evidence>
<dbReference type="Proteomes" id="UP000518887">
    <property type="component" value="Unassembled WGS sequence"/>
</dbReference>
<accession>A0A7W8G8T8</accession>
<dbReference type="Pfam" id="PF09084">
    <property type="entry name" value="NMT1"/>
    <property type="match status" value="1"/>
</dbReference>
<dbReference type="EMBL" id="JACHFQ010000004">
    <property type="protein sequence ID" value="MBB5225988.1"/>
    <property type="molecule type" value="Genomic_DNA"/>
</dbReference>
<name>A0A7W8G8T8_9SPIR</name>
<dbReference type="PANTHER" id="PTHR30024">
    <property type="entry name" value="ALIPHATIC SULFONATES-BINDING PROTEIN-RELATED"/>
    <property type="match status" value="1"/>
</dbReference>
<dbReference type="Gene3D" id="3.40.190.10">
    <property type="entry name" value="Periplasmic binding protein-like II"/>
    <property type="match status" value="2"/>
</dbReference>
<dbReference type="RefSeq" id="WP_184658836.1">
    <property type="nucleotide sequence ID" value="NZ_CP031518.1"/>
</dbReference>
<dbReference type="AlphaFoldDB" id="A0A7W8G8T8"/>
<comment type="caution">
    <text evidence="3">The sequence shown here is derived from an EMBL/GenBank/DDBJ whole genome shotgun (WGS) entry which is preliminary data.</text>
</comment>
<evidence type="ECO:0000256" key="1">
    <source>
        <dbReference type="SAM" id="SignalP"/>
    </source>
</evidence>
<keyword evidence="1" id="KW-0732">Signal</keyword>
<organism evidence="3 4">
    <name type="scientific">Treponema ruminis</name>
    <dbReference type="NCBI Taxonomy" id="744515"/>
    <lineage>
        <taxon>Bacteria</taxon>
        <taxon>Pseudomonadati</taxon>
        <taxon>Spirochaetota</taxon>
        <taxon>Spirochaetia</taxon>
        <taxon>Spirochaetales</taxon>
        <taxon>Treponemataceae</taxon>
        <taxon>Treponema</taxon>
    </lineage>
</organism>
<evidence type="ECO:0000313" key="3">
    <source>
        <dbReference type="EMBL" id="MBB5225988.1"/>
    </source>
</evidence>
<feature type="domain" description="SsuA/THI5-like" evidence="2">
    <location>
        <begin position="51"/>
        <end position="256"/>
    </location>
</feature>